<reference evidence="11" key="1">
    <citation type="submission" date="2015-11" db="EMBL/GenBank/DDBJ databases">
        <authorList>
            <person name="Varghese N."/>
        </authorList>
    </citation>
    <scope>NUCLEOTIDE SEQUENCE [LARGE SCALE GENOMIC DNA]</scope>
    <source>
        <strain evidence="11">DSM 45899</strain>
    </source>
</reference>
<evidence type="ECO:0000256" key="7">
    <source>
        <dbReference type="SAM" id="MobiDB-lite"/>
    </source>
</evidence>
<dbReference type="AlphaFoldDB" id="A0A0S4QZG8"/>
<feature type="transmembrane region" description="Helical" evidence="8">
    <location>
        <begin position="79"/>
        <end position="102"/>
    </location>
</feature>
<sequence length="500" mass="50249">MSTPVGMSVRTPASRPVGLAMSPGWLALRSLRHRRAAFAATFVAVLLGTALIGSFATLIETAAGPVPAQDAESLRIMGTVVGGWGAVIVLFSVASTVGITVGQRDVEIGLLRTIGATPRQVRRLVRMETSVVCLAASVIGAAVAFGGGYALLAALEAADVVTDVEYRGGVRSLSATVLGILLVCLAAASIAGRRATRGPASVTAGEDLAGAGAGAGAVGGGGAGSGPVRWWRVPLALLLIGYGAAMGVITVTVTGHSDDPYDAMSTAGSNSILVGVGLALLGPVLLPAGAWLARPFLRHRGGAAYLAVYNLSRRAHLLSGVFGPVVVLTSAGVGTLMLVGTDGRTLVGPQPEGTETINLLNNVVTGMLSLFAAIMVVNSFAAAIAHRRGELRQLWLVGGTRAQIERSVVAEAMLVAVVGVVLGLVGSLATIIPFGLARDEGVVPDGQLWLPPVFAIGVGALTVLTALAVVRRATRAAGAAGATEAAGPPPGARVATLPVP</sequence>
<protein>
    <submittedName>
        <fullName evidence="10">Putative ABC transport system permease protein</fullName>
    </submittedName>
</protein>
<feature type="transmembrane region" description="Helical" evidence="8">
    <location>
        <begin position="448"/>
        <end position="470"/>
    </location>
</feature>
<feature type="transmembrane region" description="Helical" evidence="8">
    <location>
        <begin position="272"/>
        <end position="294"/>
    </location>
</feature>
<dbReference type="EMBL" id="FAOZ01000044">
    <property type="protein sequence ID" value="CUU60660.1"/>
    <property type="molecule type" value="Genomic_DNA"/>
</dbReference>
<organism evidence="10 11">
    <name type="scientific">Parafrankia irregularis</name>
    <dbReference type="NCBI Taxonomy" id="795642"/>
    <lineage>
        <taxon>Bacteria</taxon>
        <taxon>Bacillati</taxon>
        <taxon>Actinomycetota</taxon>
        <taxon>Actinomycetes</taxon>
        <taxon>Frankiales</taxon>
        <taxon>Frankiaceae</taxon>
        <taxon>Parafrankia</taxon>
    </lineage>
</organism>
<evidence type="ECO:0000256" key="3">
    <source>
        <dbReference type="ARBA" id="ARBA00022692"/>
    </source>
</evidence>
<feature type="transmembrane region" description="Helical" evidence="8">
    <location>
        <begin position="412"/>
        <end position="436"/>
    </location>
</feature>
<feature type="domain" description="ABC3 transporter permease C-terminal" evidence="9">
    <location>
        <begin position="363"/>
        <end position="473"/>
    </location>
</feature>
<feature type="transmembrane region" description="Helical" evidence="8">
    <location>
        <begin position="172"/>
        <end position="191"/>
    </location>
</feature>
<keyword evidence="4 8" id="KW-1133">Transmembrane helix</keyword>
<keyword evidence="3 8" id="KW-0812">Transmembrane</keyword>
<dbReference type="GO" id="GO:0005886">
    <property type="term" value="C:plasma membrane"/>
    <property type="evidence" value="ECO:0007669"/>
    <property type="project" value="UniProtKB-SubCell"/>
</dbReference>
<feature type="transmembrane region" description="Helical" evidence="8">
    <location>
        <begin position="233"/>
        <end position="252"/>
    </location>
</feature>
<feature type="domain" description="ABC3 transporter permease C-terminal" evidence="9">
    <location>
        <begin position="85"/>
        <end position="198"/>
    </location>
</feature>
<keyword evidence="11" id="KW-1185">Reference proteome</keyword>
<dbReference type="RefSeq" id="WP_226931219.1">
    <property type="nucleotide sequence ID" value="NZ_FAOZ01000044.1"/>
</dbReference>
<evidence type="ECO:0000313" key="10">
    <source>
        <dbReference type="EMBL" id="CUU60660.1"/>
    </source>
</evidence>
<feature type="transmembrane region" description="Helical" evidence="8">
    <location>
        <begin position="359"/>
        <end position="385"/>
    </location>
</feature>
<evidence type="ECO:0000256" key="2">
    <source>
        <dbReference type="ARBA" id="ARBA00022475"/>
    </source>
</evidence>
<dbReference type="InterPro" id="IPR050250">
    <property type="entry name" value="Macrolide_Exporter_MacB"/>
</dbReference>
<feature type="transmembrane region" description="Helical" evidence="8">
    <location>
        <begin position="36"/>
        <end position="59"/>
    </location>
</feature>
<gene>
    <name evidence="10" type="ORF">Ga0074812_14421</name>
</gene>
<evidence type="ECO:0000259" key="9">
    <source>
        <dbReference type="Pfam" id="PF02687"/>
    </source>
</evidence>
<evidence type="ECO:0000256" key="1">
    <source>
        <dbReference type="ARBA" id="ARBA00004651"/>
    </source>
</evidence>
<dbReference type="Pfam" id="PF02687">
    <property type="entry name" value="FtsX"/>
    <property type="match status" value="2"/>
</dbReference>
<feature type="transmembrane region" description="Helical" evidence="8">
    <location>
        <begin position="315"/>
        <end position="339"/>
    </location>
</feature>
<feature type="region of interest" description="Disordered" evidence="7">
    <location>
        <begin position="480"/>
        <end position="500"/>
    </location>
</feature>
<evidence type="ECO:0000313" key="11">
    <source>
        <dbReference type="Proteomes" id="UP000198802"/>
    </source>
</evidence>
<evidence type="ECO:0000256" key="6">
    <source>
        <dbReference type="ARBA" id="ARBA00038076"/>
    </source>
</evidence>
<comment type="similarity">
    <text evidence="6">Belongs to the ABC-4 integral membrane protein family.</text>
</comment>
<feature type="transmembrane region" description="Helical" evidence="8">
    <location>
        <begin position="131"/>
        <end position="152"/>
    </location>
</feature>
<evidence type="ECO:0000256" key="5">
    <source>
        <dbReference type="ARBA" id="ARBA00023136"/>
    </source>
</evidence>
<dbReference type="InterPro" id="IPR003838">
    <property type="entry name" value="ABC3_permease_C"/>
</dbReference>
<proteinExistence type="inferred from homology"/>
<accession>A0A0S4QZG8</accession>
<dbReference type="PANTHER" id="PTHR30572">
    <property type="entry name" value="MEMBRANE COMPONENT OF TRANSPORTER-RELATED"/>
    <property type="match status" value="1"/>
</dbReference>
<dbReference type="Proteomes" id="UP000198802">
    <property type="component" value="Unassembled WGS sequence"/>
</dbReference>
<keyword evidence="2" id="KW-1003">Cell membrane</keyword>
<keyword evidence="5 8" id="KW-0472">Membrane</keyword>
<comment type="subcellular location">
    <subcellularLocation>
        <location evidence="1">Cell membrane</location>
        <topology evidence="1">Multi-pass membrane protein</topology>
    </subcellularLocation>
</comment>
<name>A0A0S4QZG8_9ACTN</name>
<evidence type="ECO:0000256" key="8">
    <source>
        <dbReference type="SAM" id="Phobius"/>
    </source>
</evidence>
<dbReference type="GO" id="GO:0022857">
    <property type="term" value="F:transmembrane transporter activity"/>
    <property type="evidence" value="ECO:0007669"/>
    <property type="project" value="TreeGrafter"/>
</dbReference>
<dbReference type="PANTHER" id="PTHR30572:SF4">
    <property type="entry name" value="ABC TRANSPORTER PERMEASE YTRF"/>
    <property type="match status" value="1"/>
</dbReference>
<evidence type="ECO:0000256" key="4">
    <source>
        <dbReference type="ARBA" id="ARBA00022989"/>
    </source>
</evidence>